<name>A0A5C7GN35_9ROSI</name>
<evidence type="ECO:0000313" key="1">
    <source>
        <dbReference type="EMBL" id="TXG46184.1"/>
    </source>
</evidence>
<dbReference type="EMBL" id="VAHF01000277">
    <property type="protein sequence ID" value="TXG46184.1"/>
    <property type="molecule type" value="Genomic_DNA"/>
</dbReference>
<organism evidence="1 2">
    <name type="scientific">Acer yangbiense</name>
    <dbReference type="NCBI Taxonomy" id="1000413"/>
    <lineage>
        <taxon>Eukaryota</taxon>
        <taxon>Viridiplantae</taxon>
        <taxon>Streptophyta</taxon>
        <taxon>Embryophyta</taxon>
        <taxon>Tracheophyta</taxon>
        <taxon>Spermatophyta</taxon>
        <taxon>Magnoliopsida</taxon>
        <taxon>eudicotyledons</taxon>
        <taxon>Gunneridae</taxon>
        <taxon>Pentapetalae</taxon>
        <taxon>rosids</taxon>
        <taxon>malvids</taxon>
        <taxon>Sapindales</taxon>
        <taxon>Sapindaceae</taxon>
        <taxon>Hippocastanoideae</taxon>
        <taxon>Acereae</taxon>
        <taxon>Acer</taxon>
    </lineage>
</organism>
<evidence type="ECO:0000313" key="2">
    <source>
        <dbReference type="Proteomes" id="UP000323000"/>
    </source>
</evidence>
<keyword evidence="2" id="KW-1185">Reference proteome</keyword>
<protein>
    <submittedName>
        <fullName evidence="1">Uncharacterized protein</fullName>
    </submittedName>
</protein>
<sequence>MENWASTSWSPWLTISDGFTSKSSVTRSSDETTSNDADGYFFGDLYLETELIRLLGPEVFILLVSPWYLLSPMLLQRDVSPPDNLVTKKSRCLGKTVENAFSDLVMRVLKCYKITPKSPSGEIDVKFQLTKDTLEAMLTSLAYISEQLSNVCAMEKKPNLFVPFCLLQ</sequence>
<reference evidence="2" key="1">
    <citation type="journal article" date="2019" name="Gigascience">
        <title>De novo genome assembly of the endangered Acer yangbiense, a plant species with extremely small populations endemic to Yunnan Province, China.</title>
        <authorList>
            <person name="Yang J."/>
            <person name="Wariss H.M."/>
            <person name="Tao L."/>
            <person name="Zhang R."/>
            <person name="Yun Q."/>
            <person name="Hollingsworth P."/>
            <person name="Dao Z."/>
            <person name="Luo G."/>
            <person name="Guo H."/>
            <person name="Ma Y."/>
            <person name="Sun W."/>
        </authorList>
    </citation>
    <scope>NUCLEOTIDE SEQUENCE [LARGE SCALE GENOMIC DNA]</scope>
    <source>
        <strain evidence="2">cv. Malutang</strain>
    </source>
</reference>
<dbReference type="PANTHER" id="PTHR15663:SF6">
    <property type="entry name" value="COMM DOMAIN-CONTAINING PROTEIN-RELATED"/>
    <property type="match status" value="1"/>
</dbReference>
<accession>A0A5C7GN35</accession>
<dbReference type="AlphaFoldDB" id="A0A5C7GN35"/>
<dbReference type="Proteomes" id="UP000323000">
    <property type="component" value="Unassembled WGS sequence"/>
</dbReference>
<proteinExistence type="predicted"/>
<comment type="caution">
    <text evidence="1">The sequence shown here is derived from an EMBL/GenBank/DDBJ whole genome shotgun (WGS) entry which is preliminary data.</text>
</comment>
<dbReference type="InterPro" id="IPR037360">
    <property type="entry name" value="COMMD9"/>
</dbReference>
<gene>
    <name evidence="1" type="ORF">EZV62_028318</name>
</gene>
<dbReference type="PANTHER" id="PTHR15663">
    <property type="entry name" value="COMM DOMAIN-CONTAINING PROTEIN 9"/>
    <property type="match status" value="1"/>
</dbReference>
<dbReference type="OrthoDB" id="1915155at2759"/>